<dbReference type="Gene3D" id="3.30.70.120">
    <property type="match status" value="1"/>
</dbReference>
<dbReference type="KEGG" id="htr:EPV75_09060"/>
<dbReference type="EMBL" id="CP035033">
    <property type="protein sequence ID" value="QAB15808.1"/>
    <property type="molecule type" value="Genomic_DNA"/>
</dbReference>
<keyword evidence="2" id="KW-1185">Reference proteome</keyword>
<dbReference type="RefSeq" id="WP_127119404.1">
    <property type="nucleotide sequence ID" value="NZ_CP035033.1"/>
</dbReference>
<accession>A0A410H4E7</accession>
<evidence type="ECO:0000313" key="2">
    <source>
        <dbReference type="Proteomes" id="UP000285478"/>
    </source>
</evidence>
<gene>
    <name evidence="1" type="ORF">EPV75_09060</name>
</gene>
<evidence type="ECO:0000313" key="1">
    <source>
        <dbReference type="EMBL" id="QAB15808.1"/>
    </source>
</evidence>
<dbReference type="Proteomes" id="UP000285478">
    <property type="component" value="Chromosome"/>
</dbReference>
<sequence length="122" mass="13659">MKWHEANAESWSCPSHGNPSQEFDGGLNMVETCCEKLVHIVANGELENDLRALFEQVSVSRVTAFDVKPAQNETTGQILFLVVVAEERLNRLYNELNVYLDGSHQLTVFTANVDVLTPSYFA</sequence>
<reference evidence="1 2" key="1">
    <citation type="journal article" date="2018" name="Environ. Microbiol.">
        <title>Genomes of ubiquitous marine and hypersaline Hydrogenovibrio, Thiomicrorhabdus and Thiomicrospira spp. encode a diversity of mechanisms to sustain chemolithoautotrophy in heterogeneous environments.</title>
        <authorList>
            <person name="Scott K.M."/>
            <person name="Williams J."/>
            <person name="Porter C.M.B."/>
            <person name="Russel S."/>
            <person name="Harmer T.L."/>
            <person name="Paul J.H."/>
            <person name="Antonen K.M."/>
            <person name="Bridges M.K."/>
            <person name="Camper G.J."/>
            <person name="Campla C.K."/>
            <person name="Casella L.G."/>
            <person name="Chase E."/>
            <person name="Conrad J.W."/>
            <person name="Cruz M.C."/>
            <person name="Dunlap D.S."/>
            <person name="Duran L."/>
            <person name="Fahsbender E.M."/>
            <person name="Goldsmith D.B."/>
            <person name="Keeley R.F."/>
            <person name="Kondoff M.R."/>
            <person name="Kussy B.I."/>
            <person name="Lane M.K."/>
            <person name="Lawler S."/>
            <person name="Leigh B.A."/>
            <person name="Lewis C."/>
            <person name="Lostal L.M."/>
            <person name="Marking D."/>
            <person name="Mancera P.A."/>
            <person name="McClenthan E.C."/>
            <person name="McIntyre E.A."/>
            <person name="Mine J.A."/>
            <person name="Modi S."/>
            <person name="Moore B.D."/>
            <person name="Morgan W.A."/>
            <person name="Nelson K.M."/>
            <person name="Nguyen K.N."/>
            <person name="Ogburn N."/>
            <person name="Parrino D.G."/>
            <person name="Pedapudi A.D."/>
            <person name="Pelham R.P."/>
            <person name="Preece A.M."/>
            <person name="Rampersad E.A."/>
            <person name="Richardson J.C."/>
            <person name="Rodgers C.M."/>
            <person name="Schaffer B.L."/>
            <person name="Sheridan N.E."/>
            <person name="Solone M.R."/>
            <person name="Staley Z.R."/>
            <person name="Tabuchi M."/>
            <person name="Waide R.J."/>
            <person name="Wanjugi P.W."/>
            <person name="Young S."/>
            <person name="Clum A."/>
            <person name="Daum C."/>
            <person name="Huntemann M."/>
            <person name="Ivanova N."/>
            <person name="Kyrpides N."/>
            <person name="Mikhailova N."/>
            <person name="Palaniappan K."/>
            <person name="Pillay M."/>
            <person name="Reddy T.B.K."/>
            <person name="Shapiro N."/>
            <person name="Stamatis D."/>
            <person name="Varghese N."/>
            <person name="Woyke T."/>
            <person name="Boden R."/>
            <person name="Freyermuth S.K."/>
            <person name="Kerfeld C.A."/>
        </authorList>
    </citation>
    <scope>NUCLEOTIDE SEQUENCE [LARGE SCALE GENOMIC DNA]</scope>
    <source>
        <strain evidence="1 2">JR-2</strain>
    </source>
</reference>
<organism evidence="1 2">
    <name type="scientific">Hydrogenovibrio thermophilus</name>
    <dbReference type="NCBI Taxonomy" id="265883"/>
    <lineage>
        <taxon>Bacteria</taxon>
        <taxon>Pseudomonadati</taxon>
        <taxon>Pseudomonadota</taxon>
        <taxon>Gammaproteobacteria</taxon>
        <taxon>Thiotrichales</taxon>
        <taxon>Piscirickettsiaceae</taxon>
        <taxon>Hydrogenovibrio</taxon>
    </lineage>
</organism>
<proteinExistence type="predicted"/>
<protein>
    <submittedName>
        <fullName evidence="1">Uncharacterized protein</fullName>
    </submittedName>
</protein>
<name>A0A410H4E7_9GAMM</name>
<dbReference type="InterPro" id="IPR015867">
    <property type="entry name" value="N-reg_PII/ATP_PRibTrfase_C"/>
</dbReference>
<dbReference type="AlphaFoldDB" id="A0A410H4E7"/>